<dbReference type="AlphaFoldDB" id="A0A2A5X1A5"/>
<sequence length="181" mass="20279">MKPAYGSSCTMAAHSNFLRDPLRTMLVVLGFVCTLPLSVIAGQKETPDHIVYFSSIDSRLVPPLVARAHGLPRGPRYLTVSVSVHEVESGKAVSALVRGEVNNLLAQQVDLQFREVRENDALYYLATYTADQQDTHHYRLIVEPQGKQHDYQKDDTSAPIEVTFDYRYFTGEETIAPLTSH</sequence>
<accession>A0A2A5X1A5</accession>
<gene>
    <name evidence="2" type="ORF">CNE99_00240</name>
</gene>
<evidence type="ECO:0000259" key="1">
    <source>
        <dbReference type="Pfam" id="PF14467"/>
    </source>
</evidence>
<dbReference type="EMBL" id="NTKD01000001">
    <property type="protein sequence ID" value="PDH42184.1"/>
    <property type="molecule type" value="Genomic_DNA"/>
</dbReference>
<dbReference type="Proteomes" id="UP000219327">
    <property type="component" value="Unassembled WGS sequence"/>
</dbReference>
<protein>
    <recommendedName>
        <fullName evidence="1">DUF4426 domain-containing protein</fullName>
    </recommendedName>
</protein>
<proteinExistence type="predicted"/>
<comment type="caution">
    <text evidence="2">The sequence shown here is derived from an EMBL/GenBank/DDBJ whole genome shotgun (WGS) entry which is preliminary data.</text>
</comment>
<dbReference type="InterPro" id="IPR025218">
    <property type="entry name" value="DUF4426"/>
</dbReference>
<dbReference type="Gene3D" id="2.60.40.3340">
    <property type="entry name" value="Domain of unknown function DUF4426"/>
    <property type="match status" value="1"/>
</dbReference>
<feature type="domain" description="DUF4426" evidence="1">
    <location>
        <begin position="47"/>
        <end position="149"/>
    </location>
</feature>
<evidence type="ECO:0000313" key="2">
    <source>
        <dbReference type="EMBL" id="PDH42184.1"/>
    </source>
</evidence>
<evidence type="ECO:0000313" key="3">
    <source>
        <dbReference type="Proteomes" id="UP000219327"/>
    </source>
</evidence>
<name>A0A2A5X1A5_9GAMM</name>
<dbReference type="Pfam" id="PF14467">
    <property type="entry name" value="DUF4426"/>
    <property type="match status" value="1"/>
</dbReference>
<reference evidence="2 3" key="1">
    <citation type="submission" date="2017-08" db="EMBL/GenBank/DDBJ databases">
        <title>Fine stratification of microbial communities through a metagenomic profile of the photic zone.</title>
        <authorList>
            <person name="Haro-Moreno J.M."/>
            <person name="Lopez-Perez M."/>
            <person name="De La Torre J."/>
            <person name="Picazo A."/>
            <person name="Camacho A."/>
            <person name="Rodriguez-Valera F."/>
        </authorList>
    </citation>
    <scope>NUCLEOTIDE SEQUENCE [LARGE SCALE GENOMIC DNA]</scope>
    <source>
        <strain evidence="2">MED-G24</strain>
    </source>
</reference>
<organism evidence="2 3">
    <name type="scientific">OM182 bacterium MED-G24</name>
    <dbReference type="NCBI Taxonomy" id="1986255"/>
    <lineage>
        <taxon>Bacteria</taxon>
        <taxon>Pseudomonadati</taxon>
        <taxon>Pseudomonadota</taxon>
        <taxon>Gammaproteobacteria</taxon>
        <taxon>OMG group</taxon>
        <taxon>OM182 clade</taxon>
    </lineage>
</organism>